<organism evidence="5 6">
    <name type="scientific">Gehongia tenuis</name>
    <dbReference type="NCBI Taxonomy" id="2763655"/>
    <lineage>
        <taxon>Bacteria</taxon>
        <taxon>Bacillati</taxon>
        <taxon>Bacillota</taxon>
        <taxon>Clostridia</taxon>
        <taxon>Christensenellales</taxon>
        <taxon>Christensenellaceae</taxon>
        <taxon>Gehongia</taxon>
    </lineage>
</organism>
<sequence>MNLEQLLERMQENPMFMENVADWEVIPAREGVYAPWPAGVKQPLVDALKSRGIERPYIHQAKAIEHVLKGEDVVVVTPTASGKTLCYNVPVIGEILDNPSARALYLFPTKALARDQVAEMNELINKMGADVKAYAYDGDTPGTARSAIRQAGHIVVTNPDMLHSGILPHHTRWVKLFENLRYIVIDETHTYRGVFGSHLANVLRRLNRICRFYGARPTYICCSATIDNPVELTASLIGRQPALVSENGAPTGEKHIIFYNPPVVNRQLGIRKSSLLETRKIAANFLRNDISTIVFARARLTVEVLVNYLKDLVRDDLGRAEAVQGYRGGYLPNQRRRIEQGLRKGEIVGVVSTNALELGIDVGQLEACVISGYPGTIASTWQQAGRAGRRSGVSAMVLVANSSPIDQYIMKNPHYLLDKPAESGLTNPNNLYILISHIKCAAFELPFVKGERYGEEDIEEILNYLEEQGVLRRVGDTWHWMSEEFPASDVSLRSATNENFVIVDTSRPGVPKVMGEMDRYSVPMLLHEKAIYMHQGDQYQVEKLDFPAKKAYVKRVEVDYYTDADLSVNLRVLDVLREEAGAVSRTSGEVSVTSRVSMFKKIKLDTHENLGFGPVELPEMILHTTAYWASVDESLLAGLSREEAQAGMVGVSNLLAHVAPLYLMCDPKDISVVYQAKSPFTHKPTLFIYDAYPGGVGFSDKLYAMHLELFRQCLRMVEGCSCQAGCPSCVGALTEGGKDAAKRILEGMLRDS</sequence>
<dbReference type="SMART" id="SM00490">
    <property type="entry name" value="HELICc"/>
    <property type="match status" value="1"/>
</dbReference>
<dbReference type="InterPro" id="IPR055227">
    <property type="entry name" value="HRQ1_WHD"/>
</dbReference>
<keyword evidence="5" id="KW-0347">Helicase</keyword>
<dbReference type="Pfam" id="PF00271">
    <property type="entry name" value="Helicase_C"/>
    <property type="match status" value="1"/>
</dbReference>
<dbReference type="GO" id="GO:0036297">
    <property type="term" value="P:interstrand cross-link repair"/>
    <property type="evidence" value="ECO:0007669"/>
    <property type="project" value="TreeGrafter"/>
</dbReference>
<dbReference type="PROSITE" id="PS51192">
    <property type="entry name" value="HELICASE_ATP_BIND_1"/>
    <property type="match status" value="1"/>
</dbReference>
<dbReference type="EMBL" id="JACRSR010000001">
    <property type="protein sequence ID" value="MBC8530653.1"/>
    <property type="molecule type" value="Genomic_DNA"/>
</dbReference>
<evidence type="ECO:0000256" key="2">
    <source>
        <dbReference type="ARBA" id="ARBA00022840"/>
    </source>
</evidence>
<dbReference type="CDD" id="cd17923">
    <property type="entry name" value="DEXHc_Hrq1-like"/>
    <property type="match status" value="1"/>
</dbReference>
<evidence type="ECO:0000256" key="1">
    <source>
        <dbReference type="ARBA" id="ARBA00022741"/>
    </source>
</evidence>
<dbReference type="GO" id="GO:0005524">
    <property type="term" value="F:ATP binding"/>
    <property type="evidence" value="ECO:0007669"/>
    <property type="project" value="UniProtKB-KW"/>
</dbReference>
<dbReference type="CDD" id="cd18797">
    <property type="entry name" value="SF2_C_Hrq"/>
    <property type="match status" value="1"/>
</dbReference>
<accession>A0A926D3I8</accession>
<keyword evidence="2" id="KW-0067">ATP-binding</keyword>
<dbReference type="Pfam" id="PF22982">
    <property type="entry name" value="WHD_HRQ1"/>
    <property type="match status" value="1"/>
</dbReference>
<dbReference type="RefSeq" id="WP_249314623.1">
    <property type="nucleotide sequence ID" value="NZ_JACRSR010000001.1"/>
</dbReference>
<dbReference type="InterPro" id="IPR011545">
    <property type="entry name" value="DEAD/DEAH_box_helicase_dom"/>
</dbReference>
<reference evidence="5" key="1">
    <citation type="submission" date="2020-08" db="EMBL/GenBank/DDBJ databases">
        <title>Genome public.</title>
        <authorList>
            <person name="Liu C."/>
            <person name="Sun Q."/>
        </authorList>
    </citation>
    <scope>NUCLEOTIDE SEQUENCE</scope>
    <source>
        <strain evidence="5">NSJ-53</strain>
    </source>
</reference>
<dbReference type="GO" id="GO:0003676">
    <property type="term" value="F:nucleic acid binding"/>
    <property type="evidence" value="ECO:0007669"/>
    <property type="project" value="InterPro"/>
</dbReference>
<feature type="domain" description="Helicase ATP-binding" evidence="3">
    <location>
        <begin position="64"/>
        <end position="244"/>
    </location>
</feature>
<dbReference type="PROSITE" id="PS51194">
    <property type="entry name" value="HELICASE_CTER"/>
    <property type="match status" value="1"/>
</dbReference>
<dbReference type="PANTHER" id="PTHR47957:SF3">
    <property type="entry name" value="ATP-DEPENDENT HELICASE HRQ1"/>
    <property type="match status" value="1"/>
</dbReference>
<evidence type="ECO:0000313" key="6">
    <source>
        <dbReference type="Proteomes" id="UP000623172"/>
    </source>
</evidence>
<dbReference type="Pfam" id="PF09369">
    <property type="entry name" value="MZB"/>
    <property type="match status" value="1"/>
</dbReference>
<dbReference type="Pfam" id="PF00270">
    <property type="entry name" value="DEAD"/>
    <property type="match status" value="1"/>
</dbReference>
<feature type="domain" description="Helicase C-terminal" evidence="4">
    <location>
        <begin position="278"/>
        <end position="432"/>
    </location>
</feature>
<keyword evidence="1" id="KW-0547">Nucleotide-binding</keyword>
<proteinExistence type="predicted"/>
<evidence type="ECO:0000259" key="4">
    <source>
        <dbReference type="PROSITE" id="PS51194"/>
    </source>
</evidence>
<dbReference type="SMART" id="SM00487">
    <property type="entry name" value="DEXDc"/>
    <property type="match status" value="1"/>
</dbReference>
<dbReference type="InterPro" id="IPR014001">
    <property type="entry name" value="Helicase_ATP-bd"/>
</dbReference>
<dbReference type="GO" id="GO:0043138">
    <property type="term" value="F:3'-5' DNA helicase activity"/>
    <property type="evidence" value="ECO:0007669"/>
    <property type="project" value="TreeGrafter"/>
</dbReference>
<dbReference type="InterPro" id="IPR001650">
    <property type="entry name" value="Helicase_C-like"/>
</dbReference>
<dbReference type="Gene3D" id="3.40.50.300">
    <property type="entry name" value="P-loop containing nucleotide triphosphate hydrolases"/>
    <property type="match status" value="2"/>
</dbReference>
<dbReference type="Proteomes" id="UP000623172">
    <property type="component" value="Unassembled WGS sequence"/>
</dbReference>
<evidence type="ECO:0000259" key="3">
    <source>
        <dbReference type="PROSITE" id="PS51192"/>
    </source>
</evidence>
<dbReference type="GO" id="GO:0006289">
    <property type="term" value="P:nucleotide-excision repair"/>
    <property type="evidence" value="ECO:0007669"/>
    <property type="project" value="TreeGrafter"/>
</dbReference>
<dbReference type="InterPro" id="IPR027417">
    <property type="entry name" value="P-loop_NTPase"/>
</dbReference>
<name>A0A926D3I8_9FIRM</name>
<dbReference type="PANTHER" id="PTHR47957">
    <property type="entry name" value="ATP-DEPENDENT HELICASE HRQ1"/>
    <property type="match status" value="1"/>
</dbReference>
<evidence type="ECO:0000313" key="5">
    <source>
        <dbReference type="EMBL" id="MBC8530653.1"/>
    </source>
</evidence>
<dbReference type="InterPro" id="IPR018973">
    <property type="entry name" value="MZB"/>
</dbReference>
<gene>
    <name evidence="5" type="ORF">H8696_02165</name>
</gene>
<protein>
    <submittedName>
        <fullName evidence="5">DEAD/DEAH box helicase</fullName>
    </submittedName>
</protein>
<dbReference type="AlphaFoldDB" id="A0A926D3I8"/>
<keyword evidence="5" id="KW-0378">Hydrolase</keyword>
<dbReference type="SUPFAM" id="SSF52540">
    <property type="entry name" value="P-loop containing nucleoside triphosphate hydrolases"/>
    <property type="match status" value="2"/>
</dbReference>
<comment type="caution">
    <text evidence="5">The sequence shown here is derived from an EMBL/GenBank/DDBJ whole genome shotgun (WGS) entry which is preliminary data.</text>
</comment>
<keyword evidence="6" id="KW-1185">Reference proteome</keyword>